<dbReference type="EMBL" id="CM009303">
    <property type="protein sequence ID" value="PNT05680.1"/>
    <property type="molecule type" value="Genomic_DNA"/>
</dbReference>
<keyword evidence="3" id="KW-1185">Reference proteome</keyword>
<feature type="compositionally biased region" description="Low complexity" evidence="1">
    <location>
        <begin position="303"/>
        <end position="314"/>
    </location>
</feature>
<feature type="region of interest" description="Disordered" evidence="1">
    <location>
        <begin position="297"/>
        <end position="325"/>
    </location>
</feature>
<sequence length="325" mass="35661">MSKNKRKAASTVARRQDALHAPIVVPDDHDHDGDGSVVLALTIALGTKPNAFPCEPRTDLPPMSSSQPSDVCLSDLQPASMMVVASGSTSLDEVWVENFFVDSDEEILEEDQLDFNFSDEECDDSPKSPTLLPVENVSSPPPSGGRVPDTTTATLTIHDSGWLVYKFKIEEDKLTVLRGGPYLVYGRPLILRPMTNFFDFSSEEMSRVPVWVKFPNLPLCCLSPVCLSKIASVLRKPIQSLVLVEIDLLGELRHSIEVSLLEGPTLHQKVVYETLPKFCNFCRVLGHSRLLCPKTATNTNKGPSSQPQAQAMQADKGSIFSRLGP</sequence>
<name>A0A2K1XY33_POPTR</name>
<evidence type="ECO:0000313" key="2">
    <source>
        <dbReference type="EMBL" id="PNT05680.1"/>
    </source>
</evidence>
<proteinExistence type="predicted"/>
<protein>
    <recommendedName>
        <fullName evidence="4">DUF4283 domain-containing protein</fullName>
    </recommendedName>
</protein>
<feature type="region of interest" description="Disordered" evidence="1">
    <location>
        <begin position="119"/>
        <end position="148"/>
    </location>
</feature>
<dbReference type="InterPro" id="IPR040256">
    <property type="entry name" value="At4g02000-like"/>
</dbReference>
<dbReference type="InParanoid" id="A0A2K1XY33"/>
<organism evidence="2 3">
    <name type="scientific">Populus trichocarpa</name>
    <name type="common">Western balsam poplar</name>
    <name type="synonym">Populus balsamifera subsp. trichocarpa</name>
    <dbReference type="NCBI Taxonomy" id="3694"/>
    <lineage>
        <taxon>Eukaryota</taxon>
        <taxon>Viridiplantae</taxon>
        <taxon>Streptophyta</taxon>
        <taxon>Embryophyta</taxon>
        <taxon>Tracheophyta</taxon>
        <taxon>Spermatophyta</taxon>
        <taxon>Magnoliopsida</taxon>
        <taxon>eudicotyledons</taxon>
        <taxon>Gunneridae</taxon>
        <taxon>Pentapetalae</taxon>
        <taxon>rosids</taxon>
        <taxon>fabids</taxon>
        <taxon>Malpighiales</taxon>
        <taxon>Salicaceae</taxon>
        <taxon>Saliceae</taxon>
        <taxon>Populus</taxon>
    </lineage>
</organism>
<evidence type="ECO:0000256" key="1">
    <source>
        <dbReference type="SAM" id="MobiDB-lite"/>
    </source>
</evidence>
<gene>
    <name evidence="2" type="ORF">POPTR_014G187800</name>
</gene>
<dbReference type="AlphaFoldDB" id="A0A2K1XY33"/>
<evidence type="ECO:0008006" key="4">
    <source>
        <dbReference type="Google" id="ProtNLM"/>
    </source>
</evidence>
<evidence type="ECO:0000313" key="3">
    <source>
        <dbReference type="Proteomes" id="UP000006729"/>
    </source>
</evidence>
<accession>A0A2K1XY33</accession>
<reference evidence="2 3" key="1">
    <citation type="journal article" date="2006" name="Science">
        <title>The genome of black cottonwood, Populus trichocarpa (Torr. &amp; Gray).</title>
        <authorList>
            <person name="Tuskan G.A."/>
            <person name="Difazio S."/>
            <person name="Jansson S."/>
            <person name="Bohlmann J."/>
            <person name="Grigoriev I."/>
            <person name="Hellsten U."/>
            <person name="Putnam N."/>
            <person name="Ralph S."/>
            <person name="Rombauts S."/>
            <person name="Salamov A."/>
            <person name="Schein J."/>
            <person name="Sterck L."/>
            <person name="Aerts A."/>
            <person name="Bhalerao R.R."/>
            <person name="Bhalerao R.P."/>
            <person name="Blaudez D."/>
            <person name="Boerjan W."/>
            <person name="Brun A."/>
            <person name="Brunner A."/>
            <person name="Busov V."/>
            <person name="Campbell M."/>
            <person name="Carlson J."/>
            <person name="Chalot M."/>
            <person name="Chapman J."/>
            <person name="Chen G.L."/>
            <person name="Cooper D."/>
            <person name="Coutinho P.M."/>
            <person name="Couturier J."/>
            <person name="Covert S."/>
            <person name="Cronk Q."/>
            <person name="Cunningham R."/>
            <person name="Davis J."/>
            <person name="Degroeve S."/>
            <person name="Dejardin A."/>
            <person name="Depamphilis C."/>
            <person name="Detter J."/>
            <person name="Dirks B."/>
            <person name="Dubchak I."/>
            <person name="Duplessis S."/>
            <person name="Ehlting J."/>
            <person name="Ellis B."/>
            <person name="Gendler K."/>
            <person name="Goodstein D."/>
            <person name="Gribskov M."/>
            <person name="Grimwood J."/>
            <person name="Groover A."/>
            <person name="Gunter L."/>
            <person name="Hamberger B."/>
            <person name="Heinze B."/>
            <person name="Helariutta Y."/>
            <person name="Henrissat B."/>
            <person name="Holligan D."/>
            <person name="Holt R."/>
            <person name="Huang W."/>
            <person name="Islam-Faridi N."/>
            <person name="Jones S."/>
            <person name="Jones-Rhoades M."/>
            <person name="Jorgensen R."/>
            <person name="Joshi C."/>
            <person name="Kangasjarvi J."/>
            <person name="Karlsson J."/>
            <person name="Kelleher C."/>
            <person name="Kirkpatrick R."/>
            <person name="Kirst M."/>
            <person name="Kohler A."/>
            <person name="Kalluri U."/>
            <person name="Larimer F."/>
            <person name="Leebens-Mack J."/>
            <person name="Leple J.C."/>
            <person name="Locascio P."/>
            <person name="Lou Y."/>
            <person name="Lucas S."/>
            <person name="Martin F."/>
            <person name="Montanini B."/>
            <person name="Napoli C."/>
            <person name="Nelson D.R."/>
            <person name="Nelson C."/>
            <person name="Nieminen K."/>
            <person name="Nilsson O."/>
            <person name="Pereda V."/>
            <person name="Peter G."/>
            <person name="Philippe R."/>
            <person name="Pilate G."/>
            <person name="Poliakov A."/>
            <person name="Razumovskaya J."/>
            <person name="Richardson P."/>
            <person name="Rinaldi C."/>
            <person name="Ritland K."/>
            <person name="Rouze P."/>
            <person name="Ryaboy D."/>
            <person name="Schmutz J."/>
            <person name="Schrader J."/>
            <person name="Segerman B."/>
            <person name="Shin H."/>
            <person name="Siddiqui A."/>
            <person name="Sterky F."/>
            <person name="Terry A."/>
            <person name="Tsai C.J."/>
            <person name="Uberbacher E."/>
            <person name="Unneberg P."/>
            <person name="Vahala J."/>
            <person name="Wall K."/>
            <person name="Wessler S."/>
            <person name="Yang G."/>
            <person name="Yin T."/>
            <person name="Douglas C."/>
            <person name="Marra M."/>
            <person name="Sandberg G."/>
            <person name="Van de Peer Y."/>
            <person name="Rokhsar D."/>
        </authorList>
    </citation>
    <scope>NUCLEOTIDE SEQUENCE [LARGE SCALE GENOMIC DNA]</scope>
    <source>
        <strain evidence="3">cv. Nisqually</strain>
    </source>
</reference>
<dbReference type="Proteomes" id="UP000006729">
    <property type="component" value="Chromosome 14"/>
</dbReference>
<dbReference type="PANTHER" id="PTHR31286">
    <property type="entry name" value="GLYCINE-RICH CELL WALL STRUCTURAL PROTEIN 1.8-LIKE"/>
    <property type="match status" value="1"/>
</dbReference>
<dbReference type="PANTHER" id="PTHR31286:SF180">
    <property type="entry name" value="OS10G0362600 PROTEIN"/>
    <property type="match status" value="1"/>
</dbReference>